<proteinExistence type="predicted"/>
<feature type="chain" id="PRO_5011569565" description="Lipoprotein" evidence="2">
    <location>
        <begin position="23"/>
        <end position="365"/>
    </location>
</feature>
<feature type="region of interest" description="Disordered" evidence="1">
    <location>
        <begin position="197"/>
        <end position="218"/>
    </location>
</feature>
<evidence type="ECO:0000256" key="2">
    <source>
        <dbReference type="SAM" id="SignalP"/>
    </source>
</evidence>
<dbReference type="STRING" id="310781.SAMN05216259_10948"/>
<dbReference type="EMBL" id="FNIE01000009">
    <property type="protein sequence ID" value="SDO32894.1"/>
    <property type="molecule type" value="Genomic_DNA"/>
</dbReference>
<evidence type="ECO:0000313" key="3">
    <source>
        <dbReference type="EMBL" id="SDO32894.1"/>
    </source>
</evidence>
<dbReference type="Proteomes" id="UP000199341">
    <property type="component" value="Unassembled WGS sequence"/>
</dbReference>
<gene>
    <name evidence="3" type="ORF">SAMN05216259_10948</name>
</gene>
<name>A0A1H0IN25_9ACTN</name>
<organism evidence="3 4">
    <name type="scientific">Actinacidiphila guanduensis</name>
    <dbReference type="NCBI Taxonomy" id="310781"/>
    <lineage>
        <taxon>Bacteria</taxon>
        <taxon>Bacillati</taxon>
        <taxon>Actinomycetota</taxon>
        <taxon>Actinomycetes</taxon>
        <taxon>Kitasatosporales</taxon>
        <taxon>Streptomycetaceae</taxon>
        <taxon>Actinacidiphila</taxon>
    </lineage>
</organism>
<sequence>MRKGLAAAGVVALISAGSAACGADKTTPQGRVGDAFDKLGKQTTVSLDLGFGGTSDQIYTALKDEDGFTQADAKLLASLHLTLAASSTKSFSALGKDQSAAAKDGAFDIGLTSEDGGQLAEIRAVDQKAYIKFDIKGLEKLDTSPNDTKDLAEFNQFVDNADQLPANLASVKAAIKGQWVSIDPKAFTDFAKSLGGNGGSDSSGLPTSTPSFSTQEQKQIVDGLRQALTANVTYKELGSKDGADHVQVSVPARQFVKDAATSLTPVFNKIPGFPPSDLTDLQNAKDVPNKTISADVAIKNGNVSSVTVDLAQFDDTAAGPLPLTLGFQGSAAAIKAPAGAQVLNPQDIIGLVMNVQGGSGDDSSF</sequence>
<evidence type="ECO:0008006" key="5">
    <source>
        <dbReference type="Google" id="ProtNLM"/>
    </source>
</evidence>
<protein>
    <recommendedName>
        <fullName evidence="5">Lipoprotein</fullName>
    </recommendedName>
</protein>
<feature type="compositionally biased region" description="Polar residues" evidence="1">
    <location>
        <begin position="206"/>
        <end position="218"/>
    </location>
</feature>
<keyword evidence="4" id="KW-1185">Reference proteome</keyword>
<keyword evidence="2" id="KW-0732">Signal</keyword>
<reference evidence="3 4" key="1">
    <citation type="submission" date="2016-10" db="EMBL/GenBank/DDBJ databases">
        <authorList>
            <person name="de Groot N.N."/>
        </authorList>
    </citation>
    <scope>NUCLEOTIDE SEQUENCE [LARGE SCALE GENOMIC DNA]</scope>
    <source>
        <strain evidence="3 4">CGMCC 4.2022</strain>
    </source>
</reference>
<evidence type="ECO:0000313" key="4">
    <source>
        <dbReference type="Proteomes" id="UP000199341"/>
    </source>
</evidence>
<accession>A0A1H0IN25</accession>
<dbReference type="AlphaFoldDB" id="A0A1H0IN25"/>
<feature type="signal peptide" evidence="2">
    <location>
        <begin position="1"/>
        <end position="22"/>
    </location>
</feature>
<dbReference type="PROSITE" id="PS51257">
    <property type="entry name" value="PROKAR_LIPOPROTEIN"/>
    <property type="match status" value="1"/>
</dbReference>
<evidence type="ECO:0000256" key="1">
    <source>
        <dbReference type="SAM" id="MobiDB-lite"/>
    </source>
</evidence>